<evidence type="ECO:0000256" key="6">
    <source>
        <dbReference type="ARBA" id="ARBA00023136"/>
    </source>
</evidence>
<dbReference type="InterPro" id="IPR050368">
    <property type="entry name" value="ClC-type_chloride_channel"/>
</dbReference>
<keyword evidence="7" id="KW-0869">Chloride channel</keyword>
<dbReference type="EMBL" id="AP025628">
    <property type="protein sequence ID" value="BDG59864.1"/>
    <property type="molecule type" value="Genomic_DNA"/>
</dbReference>
<dbReference type="SUPFAM" id="SSF54631">
    <property type="entry name" value="CBS-domain pair"/>
    <property type="match status" value="1"/>
</dbReference>
<dbReference type="CDD" id="cd00400">
    <property type="entry name" value="Voltage_gated_ClC"/>
    <property type="match status" value="1"/>
</dbReference>
<dbReference type="InterPro" id="IPR001807">
    <property type="entry name" value="ClC"/>
</dbReference>
<protein>
    <submittedName>
        <fullName evidence="14">Cl- channel voltage-gated family protein</fullName>
    </submittedName>
</protein>
<keyword evidence="9" id="KW-0407">Ion channel</keyword>
<dbReference type="Gene3D" id="1.10.3080.10">
    <property type="entry name" value="Clc chloride channel"/>
    <property type="match status" value="1"/>
</dbReference>
<keyword evidence="15" id="KW-1185">Reference proteome</keyword>
<evidence type="ECO:0000256" key="10">
    <source>
        <dbReference type="PROSITE-ProRule" id="PRU00703"/>
    </source>
</evidence>
<evidence type="ECO:0000313" key="15">
    <source>
        <dbReference type="Proteomes" id="UP001163687"/>
    </source>
</evidence>
<dbReference type="GO" id="GO:0005254">
    <property type="term" value="F:chloride channel activity"/>
    <property type="evidence" value="ECO:0007669"/>
    <property type="project" value="UniProtKB-KW"/>
</dbReference>
<evidence type="ECO:0000256" key="9">
    <source>
        <dbReference type="ARBA" id="ARBA00023303"/>
    </source>
</evidence>
<comment type="subcellular location">
    <subcellularLocation>
        <location evidence="1">Membrane</location>
        <topology evidence="1">Multi-pass membrane protein</topology>
    </subcellularLocation>
</comment>
<evidence type="ECO:0000259" key="13">
    <source>
        <dbReference type="PROSITE" id="PS51371"/>
    </source>
</evidence>
<feature type="region of interest" description="Disordered" evidence="11">
    <location>
        <begin position="1"/>
        <end position="20"/>
    </location>
</feature>
<dbReference type="PANTHER" id="PTHR43427">
    <property type="entry name" value="CHLORIDE CHANNEL PROTEIN CLC-E"/>
    <property type="match status" value="1"/>
</dbReference>
<evidence type="ECO:0000256" key="5">
    <source>
        <dbReference type="ARBA" id="ARBA00023065"/>
    </source>
</evidence>
<feature type="transmembrane region" description="Helical" evidence="12">
    <location>
        <begin position="144"/>
        <end position="162"/>
    </location>
</feature>
<dbReference type="SUPFAM" id="SSF81340">
    <property type="entry name" value="Clc chloride channel"/>
    <property type="match status" value="1"/>
</dbReference>
<feature type="transmembrane region" description="Helical" evidence="12">
    <location>
        <begin position="48"/>
        <end position="68"/>
    </location>
</feature>
<evidence type="ECO:0000256" key="3">
    <source>
        <dbReference type="ARBA" id="ARBA00022692"/>
    </source>
</evidence>
<keyword evidence="4 12" id="KW-1133">Transmembrane helix</keyword>
<sequence length="609" mass="63224">MDPNTAWQREAPAAPAGAVERVPRGAATPGALARTYHGSVRVVHWTDLALALLVAGTGVLAAALTQAFDEAIQWLYRFDFGTLPAFLSARGWPGWLPYVGVPALMGVVVAALKALVPAENKGHAIPEVIVALLRREGRIPLRSTVLKTLAAVVTLGSGGSLGREGPVVLLGGGAGSAVGQALRLPGEWVKVLVAAGAGAAIATAFHAPITGAFFALEIILTQFTARAFALVALASVTAGAVARFIMAAPPFPIPAYRLHSAGEVVAYVGLGLLVAPLALLYIRALHGAEERVARVRRVPAWAKAALGGVLFGLIGLAVPGTLGPGYEVIVAALAGGLPLATLLVLLAGKLATCSITLGSGWSGGVFAPAMYLGAMAGGAYGTVLGMLLPGRVGPPGAYAVVGMAAMIAGATQAPLTGMTLILEVTRDYQIALPAMLACGIASVFSHRLTPYSIDTLHLPEKGVVLPWQVQDLRGIPVREAMVTPVHTVRDDQVLGDVIQLMQRYHHDGYPVLDRQGRLVGIITLGDIRDVPLEGRLRVPVGQVMHRDLEVVTPDQSLADAALALARRGVGRLPVVDPDDPRRLLGIITRSDILRAYQGRIGQGGGLFGV</sequence>
<dbReference type="AlphaFoldDB" id="A0AA35CIL6"/>
<dbReference type="Pfam" id="PF00571">
    <property type="entry name" value="CBS"/>
    <property type="match status" value="2"/>
</dbReference>
<feature type="transmembrane region" description="Helical" evidence="12">
    <location>
        <begin position="369"/>
        <end position="390"/>
    </location>
</feature>
<feature type="domain" description="CBS" evidence="13">
    <location>
        <begin position="481"/>
        <end position="538"/>
    </location>
</feature>
<keyword evidence="8" id="KW-0868">Chloride</keyword>
<dbReference type="SMART" id="SM00116">
    <property type="entry name" value="CBS"/>
    <property type="match status" value="2"/>
</dbReference>
<evidence type="ECO:0000313" key="14">
    <source>
        <dbReference type="EMBL" id="BDG59864.1"/>
    </source>
</evidence>
<evidence type="ECO:0000256" key="7">
    <source>
        <dbReference type="ARBA" id="ARBA00023173"/>
    </source>
</evidence>
<feature type="transmembrane region" description="Helical" evidence="12">
    <location>
        <begin position="95"/>
        <end position="116"/>
    </location>
</feature>
<keyword evidence="2" id="KW-0813">Transport</keyword>
<evidence type="ECO:0000256" key="12">
    <source>
        <dbReference type="SAM" id="Phobius"/>
    </source>
</evidence>
<feature type="transmembrane region" description="Helical" evidence="12">
    <location>
        <begin position="191"/>
        <end position="215"/>
    </location>
</feature>
<keyword evidence="6 12" id="KW-0472">Membrane</keyword>
<dbReference type="InterPro" id="IPR014743">
    <property type="entry name" value="Cl-channel_core"/>
</dbReference>
<reference evidence="14" key="1">
    <citation type="submission" date="2022-03" db="EMBL/GenBank/DDBJ databases">
        <title>Complete genome sequence of Caldinitratiruptor microaerophilus.</title>
        <authorList>
            <person name="Mukaiyama R."/>
            <person name="Nishiyama T."/>
            <person name="Ueda K."/>
        </authorList>
    </citation>
    <scope>NUCLEOTIDE SEQUENCE</scope>
    <source>
        <strain evidence="14">JCM 16183</strain>
    </source>
</reference>
<dbReference type="GO" id="GO:0034707">
    <property type="term" value="C:chloride channel complex"/>
    <property type="evidence" value="ECO:0007669"/>
    <property type="project" value="UniProtKB-KW"/>
</dbReference>
<feature type="transmembrane region" description="Helical" evidence="12">
    <location>
        <begin position="328"/>
        <end position="348"/>
    </location>
</feature>
<feature type="transmembrane region" description="Helical" evidence="12">
    <location>
        <begin position="227"/>
        <end position="245"/>
    </location>
</feature>
<keyword evidence="3 12" id="KW-0812">Transmembrane</keyword>
<name>A0AA35CIL6_9FIRM</name>
<evidence type="ECO:0000256" key="2">
    <source>
        <dbReference type="ARBA" id="ARBA00022448"/>
    </source>
</evidence>
<dbReference type="KEGG" id="cmic:caldi_09540"/>
<proteinExistence type="predicted"/>
<evidence type="ECO:0000256" key="4">
    <source>
        <dbReference type="ARBA" id="ARBA00022989"/>
    </source>
</evidence>
<keyword evidence="5" id="KW-0406">Ion transport</keyword>
<dbReference type="RefSeq" id="WP_264843948.1">
    <property type="nucleotide sequence ID" value="NZ_AP025628.1"/>
</dbReference>
<dbReference type="Proteomes" id="UP001163687">
    <property type="component" value="Chromosome"/>
</dbReference>
<gene>
    <name evidence="14" type="ORF">caldi_09540</name>
</gene>
<evidence type="ECO:0000256" key="8">
    <source>
        <dbReference type="ARBA" id="ARBA00023214"/>
    </source>
</evidence>
<feature type="transmembrane region" description="Helical" evidence="12">
    <location>
        <begin position="396"/>
        <end position="418"/>
    </location>
</feature>
<feature type="domain" description="CBS" evidence="13">
    <location>
        <begin position="544"/>
        <end position="606"/>
    </location>
</feature>
<dbReference type="PRINTS" id="PR00762">
    <property type="entry name" value="CLCHANNEL"/>
</dbReference>
<dbReference type="InterPro" id="IPR000644">
    <property type="entry name" value="CBS_dom"/>
</dbReference>
<organism evidence="14 15">
    <name type="scientific">Caldinitratiruptor microaerophilus</name>
    <dbReference type="NCBI Taxonomy" id="671077"/>
    <lineage>
        <taxon>Bacteria</taxon>
        <taxon>Bacillati</taxon>
        <taxon>Bacillota</taxon>
        <taxon>Clostridia</taxon>
        <taxon>Eubacteriales</taxon>
        <taxon>Symbiobacteriaceae</taxon>
        <taxon>Caldinitratiruptor</taxon>
    </lineage>
</organism>
<dbReference type="PANTHER" id="PTHR43427:SF6">
    <property type="entry name" value="CHLORIDE CHANNEL PROTEIN CLC-E"/>
    <property type="match status" value="1"/>
</dbReference>
<dbReference type="InterPro" id="IPR046342">
    <property type="entry name" value="CBS_dom_sf"/>
</dbReference>
<keyword evidence="10" id="KW-0129">CBS domain</keyword>
<evidence type="ECO:0000256" key="1">
    <source>
        <dbReference type="ARBA" id="ARBA00004141"/>
    </source>
</evidence>
<feature type="transmembrane region" description="Helical" evidence="12">
    <location>
        <begin position="265"/>
        <end position="284"/>
    </location>
</feature>
<accession>A0AA35CIL6</accession>
<evidence type="ECO:0000256" key="11">
    <source>
        <dbReference type="SAM" id="MobiDB-lite"/>
    </source>
</evidence>
<dbReference type="Gene3D" id="3.10.580.10">
    <property type="entry name" value="CBS-domain"/>
    <property type="match status" value="1"/>
</dbReference>
<dbReference type="Pfam" id="PF00654">
    <property type="entry name" value="Voltage_CLC"/>
    <property type="match status" value="1"/>
</dbReference>
<feature type="transmembrane region" description="Helical" evidence="12">
    <location>
        <begin position="304"/>
        <end position="322"/>
    </location>
</feature>
<dbReference type="PROSITE" id="PS51371">
    <property type="entry name" value="CBS"/>
    <property type="match status" value="2"/>
</dbReference>